<dbReference type="SUPFAM" id="SSF52540">
    <property type="entry name" value="P-loop containing nucleoside triphosphate hydrolases"/>
    <property type="match status" value="2"/>
</dbReference>
<evidence type="ECO:0000313" key="5">
    <source>
        <dbReference type="Proteomes" id="UP000196320"/>
    </source>
</evidence>
<dbReference type="NCBIfam" id="NF041492">
    <property type="entry name" value="MobF"/>
    <property type="match status" value="1"/>
</dbReference>
<reference evidence="4 5" key="1">
    <citation type="submission" date="2017-02" db="EMBL/GenBank/DDBJ databases">
        <authorList>
            <person name="Peterson S.W."/>
        </authorList>
    </citation>
    <scope>NUCLEOTIDE SEQUENCE [LARGE SCALE GENOMIC DNA]</scope>
    <source>
        <strain evidence="4 5">B Mb 05.01</strain>
    </source>
</reference>
<dbReference type="GO" id="GO:0004527">
    <property type="term" value="F:exonuclease activity"/>
    <property type="evidence" value="ECO:0007669"/>
    <property type="project" value="UniProtKB-KW"/>
</dbReference>
<gene>
    <name evidence="4" type="ORF">FM104_00460</name>
</gene>
<evidence type="ECO:0000256" key="2">
    <source>
        <dbReference type="SAM" id="MobiDB-lite"/>
    </source>
</evidence>
<keyword evidence="4" id="KW-0378">Hydrolase</keyword>
<feature type="domain" description="TrwC relaxase" evidence="3">
    <location>
        <begin position="15"/>
        <end position="307"/>
    </location>
</feature>
<dbReference type="InterPro" id="IPR027417">
    <property type="entry name" value="P-loop_NTPase"/>
</dbReference>
<feature type="region of interest" description="Disordered" evidence="2">
    <location>
        <begin position="1104"/>
        <end position="1148"/>
    </location>
</feature>
<keyword evidence="4" id="KW-0347">Helicase</keyword>
<dbReference type="InterPro" id="IPR014862">
    <property type="entry name" value="TrwC"/>
</dbReference>
<dbReference type="EMBL" id="FUKO01000002">
    <property type="protein sequence ID" value="SJN15662.1"/>
    <property type="molecule type" value="Genomic_DNA"/>
</dbReference>
<dbReference type="Pfam" id="PF08751">
    <property type="entry name" value="TrwC"/>
    <property type="match status" value="1"/>
</dbReference>
<keyword evidence="5" id="KW-1185">Reference proteome</keyword>
<accession>A0A1R4I747</accession>
<keyword evidence="4" id="KW-0540">Nuclease</keyword>
<organism evidence="4 5">
    <name type="scientific">Microbacterium esteraromaticum</name>
    <dbReference type="NCBI Taxonomy" id="57043"/>
    <lineage>
        <taxon>Bacteria</taxon>
        <taxon>Bacillati</taxon>
        <taxon>Actinomycetota</taxon>
        <taxon>Actinomycetes</taxon>
        <taxon>Micrococcales</taxon>
        <taxon>Microbacteriaceae</taxon>
        <taxon>Microbacterium</taxon>
    </lineage>
</organism>
<proteinExistence type="predicted"/>
<dbReference type="GO" id="GO:0004386">
    <property type="term" value="F:helicase activity"/>
    <property type="evidence" value="ECO:0007669"/>
    <property type="project" value="UniProtKB-KW"/>
</dbReference>
<dbReference type="Gene3D" id="2.30.30.940">
    <property type="match status" value="1"/>
</dbReference>
<dbReference type="SUPFAM" id="SSF55464">
    <property type="entry name" value="Origin of replication-binding domain, RBD-like"/>
    <property type="match status" value="1"/>
</dbReference>
<keyword evidence="4" id="KW-0547">Nucleotide-binding</keyword>
<keyword evidence="1" id="KW-0175">Coiled coil</keyword>
<dbReference type="OrthoDB" id="4524286at2"/>
<sequence>MKGGVTLFRGAGVAARRYLESDGATADEYYLEAGTALANFTITDARGEVIEARALDADAYAAWVDWTDPTTAISMGTPREAGGGKRGSPRFAEMVINAPKSLSISAALHPEVSAALHAAQADAAGEIRRWLAQNSTTRAGPRGAQEVVPVGSLQTVAVTHRTSRAGDPHRHIHFQIGTRVQAAGKWRALDTGALFKQQGAIRALGSAVIAAHPGLAAALDRHGLTLDPMTGEVNELQAFNTVMSKRTRQVERNLDRLETEWEQAHPGEAAGPVARARLLHRAWAHERPSKKPSVLATEAGWRAELEDAGYAPENVRKTAQRPIVGLDDLSIQEVASRALDRCAAGASAWTPHTIREHVTRITTEHGVTATPEELREFVQLATDLARSDCFSVLPDSAARPDHVAHLTSLRVVQAESRLRDLLTSATPEHDMRHPDVAALDSAQGLNAAQLQAAAAIASTDPLVIVEGAAGSGKTTMLRPAIDAARTDGRLTRVVAPTKKAAQVAGQALGVPADSVAALVHAHGFRWNNDGVWSRLNVGDIDPDTERPFTGPSSESQLARAERVVVDEAGMLDQDTAIALMTITAEAGATVALVGDRAQLAAVGRGGVLDIAAQICGTTFDMTGLHRFTSPEYATLTLQLRDGTNPAAAFDQLHAMGLVRLHDSEEIMREQIAATAASGDAVTVATNEDARELNARIQEMCLERGDLDHTRTITGSDGLDIGAGDVIQARKNDSTIGVANRQTFTVQHITDDGTVYAAENGNDRKHQQTIKLPSEYLEEHAHLAYASTAYGVQGVTVTDSHTVLDEAISAAGLYVGLTRGTHDNTLHVIAANEAEAREQFVQAMTRDRADRGLDHATTEAHDAARGLISDGPVAFVNAERQRLAEAIAHAETQATRWEQAEVAITELRETHEAELEEHKTVVTAAEQYAQRVREEVTAPLVAEALTDGQTVLTSQQEVWEAGRAYQQASRLRRRAAARTRDEANHAHERLQAGVQQRWGTLPYTPEGLDAWAHTVAEKRAEQYPAVVEAEREAQDARAAGGQLARKQLAESQRLRTGIYGKTGRAPVGGPAGRAARWRDQAKELRSVLGKIETLPTVEAAQLIRQRHAETEARRVEAERARAERAEQITSVEHEQRPHVDPHRERGIGF</sequence>
<name>A0A1R4I747_9MICO</name>
<evidence type="ECO:0000313" key="4">
    <source>
        <dbReference type="EMBL" id="SJN15662.1"/>
    </source>
</evidence>
<dbReference type="AlphaFoldDB" id="A0A1R4I747"/>
<feature type="coiled-coil region" evidence="1">
    <location>
        <begin position="872"/>
        <end position="899"/>
    </location>
</feature>
<keyword evidence="4" id="KW-0269">Exonuclease</keyword>
<keyword evidence="4" id="KW-0067">ATP-binding</keyword>
<evidence type="ECO:0000256" key="1">
    <source>
        <dbReference type="SAM" id="Coils"/>
    </source>
</evidence>
<protein>
    <submittedName>
        <fullName evidence="4">ATP-dependent exoDNAse (Exonuclease V) alpha subunit-helicase superfamily I member-like</fullName>
    </submittedName>
</protein>
<dbReference type="Gene3D" id="3.40.50.300">
    <property type="entry name" value="P-loop containing nucleotide triphosphate hydrolases"/>
    <property type="match status" value="2"/>
</dbReference>
<dbReference type="Pfam" id="PF13604">
    <property type="entry name" value="AAA_30"/>
    <property type="match status" value="1"/>
</dbReference>
<dbReference type="Proteomes" id="UP000196320">
    <property type="component" value="Unassembled WGS sequence"/>
</dbReference>
<evidence type="ECO:0000259" key="3">
    <source>
        <dbReference type="Pfam" id="PF08751"/>
    </source>
</evidence>
<feature type="compositionally biased region" description="Basic and acidic residues" evidence="2">
    <location>
        <begin position="1105"/>
        <end position="1148"/>
    </location>
</feature>